<dbReference type="PANTHER" id="PTHR15932:SF2">
    <property type="entry name" value="BRCA1-A COMPLEX SUBUNIT RAP80"/>
    <property type="match status" value="1"/>
</dbReference>
<keyword evidence="4" id="KW-0677">Repeat</keyword>
<keyword evidence="8" id="KW-0539">Nucleus</keyword>
<sequence>MRGGGDPPSSGEAVTQEQSKMALRKQKLIDVASENQKEEDSQEDEAADEQDELSTSLLATSMAREKRQRESKSKPKEMSEDEMMDLALRLSEQEASATALRRQQEEEEAMMRAIKESMVGQTQACRTPKSPSQPTDVSLRLCSRRKLAYSNGKTTLAIDRGASEDGCLQAGSGDGDNGNLKRKRKAGSPLPEMPDLSQTQVYSQASPCSSESLPALPDSPQSSDSTQIQDSQLHRSPVFPLTGCRAEVRIGRLSQDLLDTCRSSGFVLCSQNGSNATQKSPRPESPTFPESDVASCPKSPALSGTDPDNSDEIEPSPECAKSPVFGRNAQHERSPSARRPRDAVRSQDGENSGFTFSSQDSLTPSVRPTSPVFPRSPGIPPSERLAFPESPNRGQAEPSHAHSESPVFGLQQQRCESPPANRKDGQSRLDGLKASESDELSGRAKAPNPAGSQLTSDMTLVWSDGDEDVTPTGSPSPVFPEETSVHQAESPAASLNHVAAASGATGSNCSLRPQSSSNRQASPETSPKSGTEEPRPDRSRTLSSAGSGESADSTTVHYYWGVPFCPRGLDPDTYTQVIVAQMEVYEKTLKRAQRRLLRKAEWGEAVLPQMEESPSHELPAGSPQRHTARRRGLRLRSKTQDEAADTPTAEEKEEEEEQTKMENKEEDGKKDGDEEPMDAEDCEVCPETQLSGDSSQDVTLVCDAEEQPAAKTPEIQMILHADPPSRSEPQVEEVEADAPTGEQMEADVPIRSSEGGASQPASREEVQEDGGDPDVEEIKDQAPSPGPEPAVVPRSPETAVDCPLCQASFPASRIEMHAAYCDGEVAVVEERRPKVDYIQVSRKTQRKRTHRANAEDTNDGADVGRNQEKCYICQRAVPLKDYSRHTELCIQRHGSKTAARGNLLLALDQTESRDSDAGPSGSKVLPGDVIDLRDDDDDEEEVSAFRVSNSPIRSFTPISEAADCLIDFKKQQRAKKPYQRRR</sequence>
<evidence type="ECO:0000256" key="11">
    <source>
        <dbReference type="SAM" id="MobiDB-lite"/>
    </source>
</evidence>
<feature type="compositionally biased region" description="Polar residues" evidence="11">
    <location>
        <begin position="349"/>
        <end position="368"/>
    </location>
</feature>
<evidence type="ECO:0000313" key="13">
    <source>
        <dbReference type="Proteomes" id="UP000695023"/>
    </source>
</evidence>
<evidence type="ECO:0000256" key="10">
    <source>
        <dbReference type="ARBA" id="ARBA00031558"/>
    </source>
</evidence>
<evidence type="ECO:0000256" key="5">
    <source>
        <dbReference type="ARBA" id="ARBA00022763"/>
    </source>
</evidence>
<evidence type="ECO:0000259" key="12">
    <source>
        <dbReference type="Pfam" id="PF18282"/>
    </source>
</evidence>
<feature type="region of interest" description="Disordered" evidence="11">
    <location>
        <begin position="911"/>
        <end position="945"/>
    </location>
</feature>
<feature type="compositionally biased region" description="Basic residues" evidence="11">
    <location>
        <begin position="626"/>
        <end position="637"/>
    </location>
</feature>
<feature type="compositionally biased region" description="Polar residues" evidence="11">
    <location>
        <begin position="196"/>
        <end position="212"/>
    </location>
</feature>
<dbReference type="PROSITE" id="PS50330">
    <property type="entry name" value="UIM"/>
    <property type="match status" value="1"/>
</dbReference>
<comment type="subcellular location">
    <subcellularLocation>
        <location evidence="1">Nucleus</location>
    </subcellularLocation>
</comment>
<evidence type="ECO:0000256" key="8">
    <source>
        <dbReference type="ARBA" id="ARBA00023242"/>
    </source>
</evidence>
<feature type="compositionally biased region" description="Polar residues" evidence="11">
    <location>
        <begin position="269"/>
        <end position="280"/>
    </location>
</feature>
<dbReference type="GO" id="GO:0006325">
    <property type="term" value="P:chromatin organization"/>
    <property type="evidence" value="ECO:0007669"/>
    <property type="project" value="UniProtKB-KW"/>
</dbReference>
<keyword evidence="5" id="KW-0227">DNA damage</keyword>
<keyword evidence="6" id="KW-0156">Chromatin regulator</keyword>
<feature type="domain" description="RAP80 N-terminal" evidence="12">
    <location>
        <begin position="76"/>
        <end position="119"/>
    </location>
</feature>
<feature type="region of interest" description="Disordered" evidence="11">
    <location>
        <begin position="1"/>
        <end position="138"/>
    </location>
</feature>
<feature type="compositionally biased region" description="Polar residues" evidence="11">
    <location>
        <begin position="504"/>
        <end position="529"/>
    </location>
</feature>
<dbReference type="CTD" id="51720"/>
<dbReference type="GeneID" id="102214001"/>
<dbReference type="GO" id="GO:0070531">
    <property type="term" value="C:BRCA1-A complex"/>
    <property type="evidence" value="ECO:0007669"/>
    <property type="project" value="InterPro"/>
</dbReference>
<evidence type="ECO:0000313" key="14">
    <source>
        <dbReference type="RefSeq" id="XP_013764313.1"/>
    </source>
</evidence>
<feature type="compositionally biased region" description="Basic and acidic residues" evidence="11">
    <location>
        <begin position="421"/>
        <end position="442"/>
    </location>
</feature>
<feature type="compositionally biased region" description="Acidic residues" evidence="11">
    <location>
        <begin position="40"/>
        <end position="52"/>
    </location>
</feature>
<reference evidence="14" key="1">
    <citation type="submission" date="2025-08" db="UniProtKB">
        <authorList>
            <consortium name="RefSeq"/>
        </authorList>
    </citation>
    <scope>IDENTIFICATION</scope>
</reference>
<dbReference type="GO" id="GO:0045739">
    <property type="term" value="P:positive regulation of DNA repair"/>
    <property type="evidence" value="ECO:0007669"/>
    <property type="project" value="TreeGrafter"/>
</dbReference>
<dbReference type="AlphaFoldDB" id="A0A9Y6J960"/>
<feature type="region of interest" description="Disordered" evidence="11">
    <location>
        <begin position="152"/>
        <end position="240"/>
    </location>
</feature>
<feature type="region of interest" description="Disordered" evidence="11">
    <location>
        <begin position="841"/>
        <end position="860"/>
    </location>
</feature>
<evidence type="ECO:0000256" key="6">
    <source>
        <dbReference type="ARBA" id="ARBA00022853"/>
    </source>
</evidence>
<feature type="compositionally biased region" description="Acidic residues" evidence="11">
    <location>
        <begin position="933"/>
        <end position="942"/>
    </location>
</feature>
<feature type="compositionally biased region" description="Basic and acidic residues" evidence="11">
    <location>
        <begin position="63"/>
        <end position="78"/>
    </location>
</feature>
<keyword evidence="7" id="KW-0234">DNA repair</keyword>
<dbReference type="Proteomes" id="UP000695023">
    <property type="component" value="Unplaced"/>
</dbReference>
<dbReference type="PANTHER" id="PTHR15932">
    <property type="entry name" value="UBIQUITIN INTERACTION MOTIF-CONTAINING PROTEIN 1"/>
    <property type="match status" value="1"/>
</dbReference>
<proteinExistence type="inferred from homology"/>
<feature type="compositionally biased region" description="Acidic residues" evidence="11">
    <location>
        <begin position="766"/>
        <end position="777"/>
    </location>
</feature>
<comment type="similarity">
    <text evidence="2">Belongs to the RAP80 family.</text>
</comment>
<dbReference type="RefSeq" id="XP_013764313.1">
    <property type="nucleotide sequence ID" value="XM_013908859.1"/>
</dbReference>
<accession>A0A9Y6J960</accession>
<evidence type="ECO:0000256" key="7">
    <source>
        <dbReference type="ARBA" id="ARBA00023204"/>
    </source>
</evidence>
<dbReference type="SMART" id="SM00726">
    <property type="entry name" value="UIM"/>
    <property type="match status" value="2"/>
</dbReference>
<dbReference type="InterPro" id="IPR038868">
    <property type="entry name" value="RAP80"/>
</dbReference>
<dbReference type="GO" id="GO:0006302">
    <property type="term" value="P:double-strand break repair"/>
    <property type="evidence" value="ECO:0007669"/>
    <property type="project" value="InterPro"/>
</dbReference>
<feature type="compositionally biased region" description="Polar residues" evidence="11">
    <location>
        <begin position="119"/>
        <end position="136"/>
    </location>
</feature>
<protein>
    <recommendedName>
        <fullName evidence="3">BRCA1-A complex subunit RAP80</fullName>
    </recommendedName>
    <alternativeName>
        <fullName evidence="10">Receptor-associated protein 80</fullName>
    </alternativeName>
    <alternativeName>
        <fullName evidence="9">Ubiquitin interaction motif-containing protein 1</fullName>
    </alternativeName>
</protein>
<feature type="compositionally biased region" description="Polar residues" evidence="11">
    <location>
        <begin position="541"/>
        <end position="553"/>
    </location>
</feature>
<feature type="compositionally biased region" description="Basic and acidic residues" evidence="11">
    <location>
        <begin position="530"/>
        <end position="540"/>
    </location>
</feature>
<dbReference type="Pfam" id="PF18282">
    <property type="entry name" value="RAP80_UIM"/>
    <property type="match status" value="1"/>
</dbReference>
<dbReference type="CDD" id="cd20912">
    <property type="entry name" value="AIR_RAP80-like"/>
    <property type="match status" value="1"/>
</dbReference>
<dbReference type="Gene3D" id="6.10.250.1800">
    <property type="match status" value="1"/>
</dbReference>
<evidence type="ECO:0000256" key="4">
    <source>
        <dbReference type="ARBA" id="ARBA00022737"/>
    </source>
</evidence>
<organism evidence="13 14">
    <name type="scientific">Pundamilia nyererei</name>
    <dbReference type="NCBI Taxonomy" id="303518"/>
    <lineage>
        <taxon>Eukaryota</taxon>
        <taxon>Metazoa</taxon>
        <taxon>Chordata</taxon>
        <taxon>Craniata</taxon>
        <taxon>Vertebrata</taxon>
        <taxon>Euteleostomi</taxon>
        <taxon>Actinopterygii</taxon>
        <taxon>Neopterygii</taxon>
        <taxon>Teleostei</taxon>
        <taxon>Neoteleostei</taxon>
        <taxon>Acanthomorphata</taxon>
        <taxon>Ovalentaria</taxon>
        <taxon>Cichlomorphae</taxon>
        <taxon>Cichliformes</taxon>
        <taxon>Cichlidae</taxon>
        <taxon>African cichlids</taxon>
        <taxon>Pseudocrenilabrinae</taxon>
        <taxon>Haplochromini</taxon>
        <taxon>Pundamilia</taxon>
    </lineage>
</organism>
<feature type="compositionally biased region" description="Basic and acidic residues" evidence="11">
    <location>
        <begin position="658"/>
        <end position="672"/>
    </location>
</feature>
<evidence type="ECO:0000256" key="3">
    <source>
        <dbReference type="ARBA" id="ARBA00021660"/>
    </source>
</evidence>
<keyword evidence="13" id="KW-1185">Reference proteome</keyword>
<feature type="compositionally biased region" description="Polar residues" evidence="11">
    <location>
        <begin position="688"/>
        <end position="698"/>
    </location>
</feature>
<feature type="compositionally biased region" description="Acidic residues" evidence="11">
    <location>
        <begin position="673"/>
        <end position="684"/>
    </location>
</feature>
<evidence type="ECO:0000256" key="9">
    <source>
        <dbReference type="ARBA" id="ARBA00029973"/>
    </source>
</evidence>
<dbReference type="GO" id="GO:0070530">
    <property type="term" value="F:K63-linked polyubiquitin modification-dependent protein binding"/>
    <property type="evidence" value="ECO:0007669"/>
    <property type="project" value="InterPro"/>
</dbReference>
<evidence type="ECO:0000256" key="1">
    <source>
        <dbReference type="ARBA" id="ARBA00004123"/>
    </source>
</evidence>
<evidence type="ECO:0000256" key="2">
    <source>
        <dbReference type="ARBA" id="ARBA00006465"/>
    </source>
</evidence>
<feature type="region of interest" description="Disordered" evidence="11">
    <location>
        <begin position="608"/>
        <end position="796"/>
    </location>
</feature>
<gene>
    <name evidence="14" type="primary">uimc1</name>
</gene>
<dbReference type="InterPro" id="IPR040714">
    <property type="entry name" value="RAP80_UIM"/>
</dbReference>
<feature type="compositionally biased region" description="Basic and acidic residues" evidence="11">
    <location>
        <begin position="329"/>
        <end position="348"/>
    </location>
</feature>
<dbReference type="GO" id="GO:0042393">
    <property type="term" value="F:histone binding"/>
    <property type="evidence" value="ECO:0007669"/>
    <property type="project" value="TreeGrafter"/>
</dbReference>
<name>A0A9Y6J960_9CICH</name>
<feature type="region of interest" description="Disordered" evidence="11">
    <location>
        <begin position="269"/>
        <end position="553"/>
    </location>
</feature>
<feature type="compositionally biased region" description="Low complexity" evidence="11">
    <location>
        <begin position="218"/>
        <end position="231"/>
    </location>
</feature>
<dbReference type="InterPro" id="IPR003903">
    <property type="entry name" value="UIM_dom"/>
</dbReference>